<evidence type="ECO:0000313" key="2">
    <source>
        <dbReference type="Proteomes" id="UP000005601"/>
    </source>
</evidence>
<proteinExistence type="predicted"/>
<dbReference type="AlphaFoldDB" id="J0S5J3"/>
<dbReference type="Proteomes" id="UP000005601">
    <property type="component" value="Unassembled WGS sequence"/>
</dbReference>
<comment type="caution">
    <text evidence="1">The sequence shown here is derived from an EMBL/GenBank/DDBJ whole genome shotgun (WGS) entry which is preliminary data.</text>
</comment>
<gene>
    <name evidence="1" type="ORF">HPHPP11B_0084</name>
</gene>
<organism evidence="1 2">
    <name type="scientific">Helicobacter pylori Hp P-11b</name>
    <dbReference type="NCBI Taxonomy" id="992106"/>
    <lineage>
        <taxon>Bacteria</taxon>
        <taxon>Pseudomonadati</taxon>
        <taxon>Campylobacterota</taxon>
        <taxon>Epsilonproteobacteria</taxon>
        <taxon>Campylobacterales</taxon>
        <taxon>Helicobacteraceae</taxon>
        <taxon>Helicobacter</taxon>
    </lineage>
</organism>
<name>J0S5J3_HELPX</name>
<reference evidence="1 2" key="1">
    <citation type="submission" date="2012-05" db="EMBL/GenBank/DDBJ databases">
        <title>Genome sequence of Helicobacter pylori Hp P-11b.</title>
        <authorList>
            <person name="Blanchard T.G."/>
            <person name="Czinn S.J."/>
            <person name="McCracken C."/>
            <person name="Abolude K."/>
            <person name="Maroo A."/>
            <person name="Santana-Cruz I."/>
            <person name="Tallon L.J."/>
            <person name="Ficke F.W.F."/>
        </authorList>
    </citation>
    <scope>NUCLEOTIDE SEQUENCE [LARGE SCALE GENOMIC DNA]</scope>
    <source>
        <strain evidence="1 2">Hp P-11b</strain>
    </source>
</reference>
<protein>
    <submittedName>
        <fullName evidence="1">Uncharacterized protein</fullName>
    </submittedName>
</protein>
<dbReference type="EMBL" id="AKQH01000001">
    <property type="protein sequence ID" value="EJC30788.1"/>
    <property type="molecule type" value="Genomic_DNA"/>
</dbReference>
<sequence length="50" mass="5753">MLKNLKTLATKNYKKMITTAPNRLTPNNLKYKMAKVKVRKMGIKIPSFSV</sequence>
<evidence type="ECO:0000313" key="1">
    <source>
        <dbReference type="EMBL" id="EJC30788.1"/>
    </source>
</evidence>
<accession>J0S5J3</accession>
<dbReference type="PATRIC" id="fig|992106.3.peg.83"/>